<reference evidence="2 3" key="1">
    <citation type="journal article" date="2023" name="Plant">
        <title>Draft Genome Sequence Resource of CBPPT1, a 'Candidatus Phytoplasma trifolii'-Related Strain Associated with Potato Purple Top Disease in the Columbia Basin, U.S.A.</title>
        <authorList>
            <person name="Wei W."/>
            <person name="Shao J."/>
            <person name="Bottner-Parker K.D."/>
            <person name="Zhao Y."/>
        </authorList>
    </citation>
    <scope>NUCLEOTIDE SEQUENCE [LARGE SCALE GENOMIC DNA]</scope>
    <source>
        <strain evidence="2 3">CBPPT1</strain>
    </source>
</reference>
<proteinExistence type="predicted"/>
<name>A0ABT5L968_9MOLU</name>
<gene>
    <name evidence="2" type="ORF">M8044_000367</name>
</gene>
<feature type="domain" description="NIF system FeS cluster assembly NifU N-terminal" evidence="1">
    <location>
        <begin position="5"/>
        <end position="84"/>
    </location>
</feature>
<dbReference type="InterPro" id="IPR002871">
    <property type="entry name" value="NIF_FeS_clus_asmbl_NifU_N"/>
</dbReference>
<dbReference type="Pfam" id="PF01592">
    <property type="entry name" value="NifU_N"/>
    <property type="match status" value="1"/>
</dbReference>
<keyword evidence="3" id="KW-1185">Reference proteome</keyword>
<evidence type="ECO:0000259" key="1">
    <source>
        <dbReference type="Pfam" id="PF01592"/>
    </source>
</evidence>
<protein>
    <submittedName>
        <fullName evidence="2">SUF system NifU family Fe-S cluster assembly protein</fullName>
    </submittedName>
</protein>
<dbReference type="PANTHER" id="PTHR10093">
    <property type="entry name" value="IRON-SULFUR CLUSTER ASSEMBLY ENZYME NIFU HOMOLOG"/>
    <property type="match status" value="1"/>
</dbReference>
<dbReference type="EMBL" id="JANHJP010000006">
    <property type="protein sequence ID" value="MDC9032145.1"/>
    <property type="molecule type" value="Genomic_DNA"/>
</dbReference>
<dbReference type="SUPFAM" id="SSF82649">
    <property type="entry name" value="SufE/NifU"/>
    <property type="match status" value="1"/>
</dbReference>
<dbReference type="Gene3D" id="3.90.1010.10">
    <property type="match status" value="1"/>
</dbReference>
<dbReference type="RefSeq" id="WP_273585353.1">
    <property type="nucleotide sequence ID" value="NZ_JANHJP010000006.1"/>
</dbReference>
<accession>A0ABT5L968</accession>
<organism evidence="2 3">
    <name type="scientific">Columbia Basin potato purple top phytoplasma</name>
    <dbReference type="NCBI Taxonomy" id="307134"/>
    <lineage>
        <taxon>Bacteria</taxon>
        <taxon>Bacillati</taxon>
        <taxon>Mycoplasmatota</taxon>
        <taxon>Mollicutes</taxon>
        <taxon>Acholeplasmatales</taxon>
        <taxon>Acholeplasmataceae</taxon>
        <taxon>Candidatus Phytoplasma</taxon>
        <taxon>16SrVI (Clover proliferation group)</taxon>
    </lineage>
</organism>
<evidence type="ECO:0000313" key="3">
    <source>
        <dbReference type="Proteomes" id="UP001221763"/>
    </source>
</evidence>
<sequence length="152" mass="17711">MNKLYRDLIVKHYRNPLNKGLVKDSESINYRVMQKKNISCGDEIILQVKFENRNITDIKYEVRGCAILIASASLLSSHLNKNNLILAFHKIQNFCNMLKNKFFDPSYLDKELQSLKVIQNFPGKFICASMPWTLLLQMIKNQAKNKKILISF</sequence>
<evidence type="ECO:0000313" key="2">
    <source>
        <dbReference type="EMBL" id="MDC9032145.1"/>
    </source>
</evidence>
<dbReference type="CDD" id="cd06664">
    <property type="entry name" value="IscU_like"/>
    <property type="match status" value="1"/>
</dbReference>
<dbReference type="NCBIfam" id="TIGR01994">
    <property type="entry name" value="SUF_scaf_2"/>
    <property type="match status" value="1"/>
</dbReference>
<dbReference type="Proteomes" id="UP001221763">
    <property type="component" value="Unassembled WGS sequence"/>
</dbReference>
<comment type="caution">
    <text evidence="2">The sequence shown here is derived from an EMBL/GenBank/DDBJ whole genome shotgun (WGS) entry which is preliminary data.</text>
</comment>